<reference evidence="2" key="1">
    <citation type="journal article" date="2021" name="G3 (Bethesda)">
        <title>Genomic diversity, chromosomal rearrangements, and interspecies hybridization in the ogataea polymorpha species complex.</title>
        <authorList>
            <person name="Hanson S.J."/>
            <person name="Cinneide E.O."/>
            <person name="Salzberg L.I."/>
            <person name="Wolfe K.H."/>
            <person name="McGowan J."/>
            <person name="Fitzpatrick D.A."/>
            <person name="Matlin K."/>
        </authorList>
    </citation>
    <scope>NUCLEOTIDE SEQUENCE</scope>
    <source>
        <strain evidence="2">61-244</strain>
    </source>
</reference>
<proteinExistence type="predicted"/>
<feature type="region of interest" description="Disordered" evidence="1">
    <location>
        <begin position="1"/>
        <end position="74"/>
    </location>
</feature>
<dbReference type="Proteomes" id="UP001196530">
    <property type="component" value="Unassembled WGS sequence"/>
</dbReference>
<dbReference type="EMBL" id="JAHLUX010000012">
    <property type="protein sequence ID" value="KAG7816029.1"/>
    <property type="molecule type" value="Genomic_DNA"/>
</dbReference>
<accession>A0AAN6DB69</accession>
<dbReference type="RefSeq" id="XP_043057582.1">
    <property type="nucleotide sequence ID" value="XM_043205754.1"/>
</dbReference>
<dbReference type="AlphaFoldDB" id="A0AAN6DB69"/>
<dbReference type="GeneID" id="66129046"/>
<organism evidence="2 3">
    <name type="scientific">Pichia angusta</name>
    <name type="common">Yeast</name>
    <name type="synonym">Hansenula polymorpha</name>
    <dbReference type="NCBI Taxonomy" id="870730"/>
    <lineage>
        <taxon>Eukaryota</taxon>
        <taxon>Fungi</taxon>
        <taxon>Dikarya</taxon>
        <taxon>Ascomycota</taxon>
        <taxon>Saccharomycotina</taxon>
        <taxon>Pichiomycetes</taxon>
        <taxon>Pichiales</taxon>
        <taxon>Pichiaceae</taxon>
        <taxon>Ogataea</taxon>
    </lineage>
</organism>
<evidence type="ECO:0000256" key="1">
    <source>
        <dbReference type="SAM" id="MobiDB-lite"/>
    </source>
</evidence>
<name>A0AAN6DB69_PICAN</name>
<gene>
    <name evidence="2" type="ORF">KL928_004995</name>
</gene>
<feature type="compositionally biased region" description="Polar residues" evidence="1">
    <location>
        <begin position="1"/>
        <end position="21"/>
    </location>
</feature>
<sequence length="125" mass="12818">MYSSNVISESLESRHNSTQGHETSKQGDQLGVGAGVGHWVGQSGSAGSGAGRGARGAGRRARARGTGGSNVSGADQAVGFPWMELALRAPEAVDTSRCAASAPPWRVLVHRVTGAGTHRVFPAIR</sequence>
<protein>
    <submittedName>
        <fullName evidence="2">Uncharacterized protein</fullName>
    </submittedName>
</protein>
<evidence type="ECO:0000313" key="3">
    <source>
        <dbReference type="Proteomes" id="UP001196530"/>
    </source>
</evidence>
<feature type="compositionally biased region" description="Gly residues" evidence="1">
    <location>
        <begin position="30"/>
        <end position="56"/>
    </location>
</feature>
<evidence type="ECO:0000313" key="2">
    <source>
        <dbReference type="EMBL" id="KAG7816029.1"/>
    </source>
</evidence>
<comment type="caution">
    <text evidence="2">The sequence shown here is derived from an EMBL/GenBank/DDBJ whole genome shotgun (WGS) entry which is preliminary data.</text>
</comment>